<evidence type="ECO:0000256" key="1">
    <source>
        <dbReference type="SAM" id="MobiDB-lite"/>
    </source>
</evidence>
<name>A0A6A5ZHE6_9PLEO</name>
<dbReference type="InterPro" id="IPR044553">
    <property type="entry name" value="Bbox1_ANCHR"/>
</dbReference>
<dbReference type="OrthoDB" id="5407799at2759"/>
<dbReference type="Pfam" id="PF22586">
    <property type="entry name" value="ANCHR-like_BBOX"/>
    <property type="match status" value="1"/>
</dbReference>
<reference evidence="2" key="1">
    <citation type="journal article" date="2020" name="Stud. Mycol.">
        <title>101 Dothideomycetes genomes: a test case for predicting lifestyles and emergence of pathogens.</title>
        <authorList>
            <person name="Haridas S."/>
            <person name="Albert R."/>
            <person name="Binder M."/>
            <person name="Bloem J."/>
            <person name="Labutti K."/>
            <person name="Salamov A."/>
            <person name="Andreopoulos B."/>
            <person name="Baker S."/>
            <person name="Barry K."/>
            <person name="Bills G."/>
            <person name="Bluhm B."/>
            <person name="Cannon C."/>
            <person name="Castanera R."/>
            <person name="Culley D."/>
            <person name="Daum C."/>
            <person name="Ezra D."/>
            <person name="Gonzalez J."/>
            <person name="Henrissat B."/>
            <person name="Kuo A."/>
            <person name="Liang C."/>
            <person name="Lipzen A."/>
            <person name="Lutzoni F."/>
            <person name="Magnuson J."/>
            <person name="Mondo S."/>
            <person name="Nolan M."/>
            <person name="Ohm R."/>
            <person name="Pangilinan J."/>
            <person name="Park H.-J."/>
            <person name="Ramirez L."/>
            <person name="Alfaro M."/>
            <person name="Sun H."/>
            <person name="Tritt A."/>
            <person name="Yoshinaga Y."/>
            <person name="Zwiers L.-H."/>
            <person name="Turgeon B."/>
            <person name="Goodwin S."/>
            <person name="Spatafora J."/>
            <person name="Crous P."/>
            <person name="Grigoriev I."/>
        </authorList>
    </citation>
    <scope>NUCLEOTIDE SEQUENCE</scope>
    <source>
        <strain evidence="2">CBS 627.86</strain>
    </source>
</reference>
<dbReference type="AlphaFoldDB" id="A0A6A5ZHE6"/>
<feature type="compositionally biased region" description="Basic and acidic residues" evidence="1">
    <location>
        <begin position="274"/>
        <end position="284"/>
    </location>
</feature>
<dbReference type="Proteomes" id="UP000799770">
    <property type="component" value="Unassembled WGS sequence"/>
</dbReference>
<accession>A0A6A5ZHE6</accession>
<feature type="region of interest" description="Disordered" evidence="1">
    <location>
        <begin position="299"/>
        <end position="326"/>
    </location>
</feature>
<feature type="region of interest" description="Disordered" evidence="1">
    <location>
        <begin position="143"/>
        <end position="287"/>
    </location>
</feature>
<feature type="compositionally biased region" description="Basic and acidic residues" evidence="1">
    <location>
        <begin position="213"/>
        <end position="245"/>
    </location>
</feature>
<feature type="region of interest" description="Disordered" evidence="1">
    <location>
        <begin position="85"/>
        <end position="104"/>
    </location>
</feature>
<dbReference type="EMBL" id="ML977317">
    <property type="protein sequence ID" value="KAF2118313.1"/>
    <property type="molecule type" value="Genomic_DNA"/>
</dbReference>
<protein>
    <submittedName>
        <fullName evidence="2">Uncharacterized protein</fullName>
    </submittedName>
</protein>
<dbReference type="SUPFAM" id="SSF57845">
    <property type="entry name" value="B-box zinc-binding domain"/>
    <property type="match status" value="1"/>
</dbReference>
<evidence type="ECO:0000313" key="2">
    <source>
        <dbReference type="EMBL" id="KAF2118313.1"/>
    </source>
</evidence>
<dbReference type="PANTHER" id="PTHR46603:SF1">
    <property type="entry name" value="ABSCISSION_NOCUT CHECKPOINT REGULATOR"/>
    <property type="match status" value="1"/>
</dbReference>
<feature type="compositionally biased region" description="Low complexity" evidence="1">
    <location>
        <begin position="28"/>
        <end position="41"/>
    </location>
</feature>
<sequence>MSSPPPPSSDDALLARLNALKKSSVSFDTTPHSSITPSTPSKTDDLAARFARLGSASPASSPNPLGSDGGAAPTIAPGASSYLEGVAEGIGGQDGAEGNVEDEKSLEELLSELGGREKWDLDMNDEKDVSALLRDVKSIIPQIKRGRKRDKAGGVGEELTDWESVEVSVDTGTVQKVADEDGGGKQEEEGGEKKGTEEEEADDIIARVMAELAIDKKYGDPNEPSRDSDTGSDTGDHQDTSEEAKTTPPGTQGEDSKDDEESPFTLPSAPTDLKSPEIPKDDLAKTQALEDALTARLAALNKPKSQTDSLGLPSAPSFSPAKKPPEVQSSIKKFADEEIETWCIICNDDATLRCLGCDGDLYCRNCWMEGHRGEGAGYEERRHRAVVYNKGGGLKREAAAAG</sequence>
<organism evidence="2 3">
    <name type="scientific">Lophiotrema nucula</name>
    <dbReference type="NCBI Taxonomy" id="690887"/>
    <lineage>
        <taxon>Eukaryota</taxon>
        <taxon>Fungi</taxon>
        <taxon>Dikarya</taxon>
        <taxon>Ascomycota</taxon>
        <taxon>Pezizomycotina</taxon>
        <taxon>Dothideomycetes</taxon>
        <taxon>Pleosporomycetidae</taxon>
        <taxon>Pleosporales</taxon>
        <taxon>Lophiotremataceae</taxon>
        <taxon>Lophiotrema</taxon>
    </lineage>
</organism>
<dbReference type="CDD" id="cd19817">
    <property type="entry name" value="Bbox1_ANCHR-like"/>
    <property type="match status" value="1"/>
</dbReference>
<feature type="region of interest" description="Disordered" evidence="1">
    <location>
        <begin position="23"/>
        <end position="78"/>
    </location>
</feature>
<evidence type="ECO:0000313" key="3">
    <source>
        <dbReference type="Proteomes" id="UP000799770"/>
    </source>
</evidence>
<feature type="compositionally biased region" description="Basic and acidic residues" evidence="1">
    <location>
        <begin position="177"/>
        <end position="196"/>
    </location>
</feature>
<proteinExistence type="predicted"/>
<dbReference type="PANTHER" id="PTHR46603">
    <property type="entry name" value="ABSCISSION/NOCUT CHECKPOINT REGULATOR"/>
    <property type="match status" value="1"/>
</dbReference>
<gene>
    <name evidence="2" type="ORF">BDV96DRAFT_569646</name>
</gene>
<keyword evidence="3" id="KW-1185">Reference proteome</keyword>